<dbReference type="AlphaFoldDB" id="A0A1I1LWN2"/>
<dbReference type="CDD" id="cd05401">
    <property type="entry name" value="NT_GlnE_GlnD_like"/>
    <property type="match status" value="1"/>
</dbReference>
<dbReference type="PANTHER" id="PTHR43080:SF2">
    <property type="entry name" value="CBS DOMAIN-CONTAINING PROTEIN"/>
    <property type="match status" value="1"/>
</dbReference>
<dbReference type="InterPro" id="IPR005105">
    <property type="entry name" value="GlnD_Uridyltrans_N"/>
</dbReference>
<accession>A0A1I1LWN2</accession>
<dbReference type="Gene3D" id="2.60.120.10">
    <property type="entry name" value="Jelly Rolls"/>
    <property type="match status" value="1"/>
</dbReference>
<dbReference type="InterPro" id="IPR000644">
    <property type="entry name" value="CBS_dom"/>
</dbReference>
<proteinExistence type="predicted"/>
<gene>
    <name evidence="5" type="ORF">SAMN05421848_2601</name>
</gene>
<feature type="domain" description="CBS" evidence="4">
    <location>
        <begin position="155"/>
        <end position="231"/>
    </location>
</feature>
<dbReference type="CDD" id="cd00038">
    <property type="entry name" value="CAP_ED"/>
    <property type="match status" value="1"/>
</dbReference>
<feature type="domain" description="CBS" evidence="4">
    <location>
        <begin position="237"/>
        <end position="293"/>
    </location>
</feature>
<dbReference type="GO" id="GO:0008773">
    <property type="term" value="F:[protein-PII] uridylyltransferase activity"/>
    <property type="evidence" value="ECO:0007669"/>
    <property type="project" value="InterPro"/>
</dbReference>
<dbReference type="SUPFAM" id="SSF54631">
    <property type="entry name" value="CBS-domain pair"/>
    <property type="match status" value="1"/>
</dbReference>
<dbReference type="InterPro" id="IPR046342">
    <property type="entry name" value="CBS_dom_sf"/>
</dbReference>
<organism evidence="5 6">
    <name type="scientific">Kushneria avicenniae</name>
    <dbReference type="NCBI Taxonomy" id="402385"/>
    <lineage>
        <taxon>Bacteria</taxon>
        <taxon>Pseudomonadati</taxon>
        <taxon>Pseudomonadota</taxon>
        <taxon>Gammaproteobacteria</taxon>
        <taxon>Oceanospirillales</taxon>
        <taxon>Halomonadaceae</taxon>
        <taxon>Kushneria</taxon>
    </lineage>
</organism>
<dbReference type="InterPro" id="IPR018821">
    <property type="entry name" value="DUF294_put_nucleoTrafse_sb-bd"/>
</dbReference>
<sequence>MDIEQLEIRQHMAQFAPFEYLGDEWLDQVATRVEISYFQAGTDILTLDQEVNELCYVRSGAVEVSRRSGQLFDRLVEGDIFGYSDIMRNRRVRFPVRAIEDTLIYFVPAELFDALRADNDDFADFVETGGDRLKATIDQQRSDNQMNSTRVRRLIRRKPTMVDIQTPVGEVARRMREDNVTSVLVLSDEGEEANGPRHFMTQEGQVRRLAGLLTDRDCCIRTLAENLGGETPVGEVMSTSLITAPSDASIYDATMTMLNHNIQHLPILYRRRPIGVLELSDVMRYETRSSLYLVSSIFNQSGLAGLVRLSGDVPLAFARLVDEGADAHMIGRTMATICRSFIRKLLELGEAELGPPPIPYCFMVLGSCARDEQTVFADQDHAMILDDSFVEAEHDEYFQSLARFVSDGLAACSYPLCKGDIMSTNQRWRQPLSVWQGYFRDWIENPDPEALLHSSIFFDLGYVHGELNMLENLQGLISRLAPRHPFFLAAMSRNALNRTPPLGLFRTFILEKDGQHKDAIDLKRRGTAPLVDLVRVHALACGSSANNTIDRLKDIADTRLLPEGVNDRLRYAFEFISMVRIRHQALAIESNESPDNRLRPDNVESHERHNLKDAFEVLSHAQKFLKFRYPMPSTSSRGRGR</sequence>
<keyword evidence="6" id="KW-1185">Reference proteome</keyword>
<dbReference type="PANTHER" id="PTHR43080">
    <property type="entry name" value="CBS DOMAIN-CONTAINING PROTEIN CBSX3, MITOCHONDRIAL"/>
    <property type="match status" value="1"/>
</dbReference>
<dbReference type="InterPro" id="IPR018490">
    <property type="entry name" value="cNMP-bd_dom_sf"/>
</dbReference>
<dbReference type="Gene3D" id="3.10.580.10">
    <property type="entry name" value="CBS-domain"/>
    <property type="match status" value="1"/>
</dbReference>
<dbReference type="PROSITE" id="PS51371">
    <property type="entry name" value="CBS"/>
    <property type="match status" value="2"/>
</dbReference>
<dbReference type="Pfam" id="PF10335">
    <property type="entry name" value="DUF294_C"/>
    <property type="match status" value="1"/>
</dbReference>
<name>A0A1I1LWN2_9GAMM</name>
<evidence type="ECO:0000256" key="1">
    <source>
        <dbReference type="ARBA" id="ARBA00023122"/>
    </source>
</evidence>
<dbReference type="Proteomes" id="UP000199046">
    <property type="component" value="Unassembled WGS sequence"/>
</dbReference>
<dbReference type="InterPro" id="IPR014710">
    <property type="entry name" value="RmlC-like_jellyroll"/>
</dbReference>
<dbReference type="SUPFAM" id="SSF51206">
    <property type="entry name" value="cAMP-binding domain-like"/>
    <property type="match status" value="1"/>
</dbReference>
<dbReference type="STRING" id="402385.SAMN05421848_2601"/>
<dbReference type="RefSeq" id="WP_090134733.1">
    <property type="nucleotide sequence ID" value="NZ_FOLY01000005.1"/>
</dbReference>
<evidence type="ECO:0000259" key="4">
    <source>
        <dbReference type="PROSITE" id="PS51371"/>
    </source>
</evidence>
<evidence type="ECO:0000313" key="5">
    <source>
        <dbReference type="EMBL" id="SFC74733.1"/>
    </source>
</evidence>
<dbReference type="InterPro" id="IPR051257">
    <property type="entry name" value="Diverse_CBS-Domain"/>
</dbReference>
<dbReference type="Pfam" id="PF00571">
    <property type="entry name" value="CBS"/>
    <property type="match status" value="2"/>
</dbReference>
<keyword evidence="1 2" id="KW-0129">CBS domain</keyword>
<protein>
    <submittedName>
        <fullName evidence="5">CBS domain-containing protein</fullName>
    </submittedName>
</protein>
<reference evidence="6" key="1">
    <citation type="submission" date="2016-10" db="EMBL/GenBank/DDBJ databases">
        <authorList>
            <person name="Varghese N."/>
            <person name="Submissions S."/>
        </authorList>
    </citation>
    <scope>NUCLEOTIDE SEQUENCE [LARGE SCALE GENOMIC DNA]</scope>
    <source>
        <strain evidence="6">DSM 23439</strain>
    </source>
</reference>
<dbReference type="EMBL" id="FOLY01000005">
    <property type="protein sequence ID" value="SFC74733.1"/>
    <property type="molecule type" value="Genomic_DNA"/>
</dbReference>
<feature type="domain" description="Cyclic nucleotide-binding" evidence="3">
    <location>
        <begin position="17"/>
        <end position="115"/>
    </location>
</feature>
<dbReference type="PROSITE" id="PS50042">
    <property type="entry name" value="CNMP_BINDING_3"/>
    <property type="match status" value="1"/>
</dbReference>
<dbReference type="Pfam" id="PF03445">
    <property type="entry name" value="DUF294"/>
    <property type="match status" value="1"/>
</dbReference>
<evidence type="ECO:0000259" key="3">
    <source>
        <dbReference type="PROSITE" id="PS50042"/>
    </source>
</evidence>
<evidence type="ECO:0000313" key="6">
    <source>
        <dbReference type="Proteomes" id="UP000199046"/>
    </source>
</evidence>
<dbReference type="OrthoDB" id="9808528at2"/>
<dbReference type="InterPro" id="IPR000595">
    <property type="entry name" value="cNMP-bd_dom"/>
</dbReference>
<evidence type="ECO:0000256" key="2">
    <source>
        <dbReference type="PROSITE-ProRule" id="PRU00703"/>
    </source>
</evidence>
<dbReference type="Pfam" id="PF00027">
    <property type="entry name" value="cNMP_binding"/>
    <property type="match status" value="1"/>
</dbReference>